<feature type="chain" id="PRO_5014650619" evidence="12">
    <location>
        <begin position="21"/>
        <end position="1010"/>
    </location>
</feature>
<proteinExistence type="inferred from homology"/>
<keyword evidence="7 10" id="KW-0472">Membrane</keyword>
<dbReference type="InterPro" id="IPR023997">
    <property type="entry name" value="TonB-dep_OMP_SusC/RagA_CS"/>
</dbReference>
<comment type="caution">
    <text evidence="15">The sequence shown here is derived from an EMBL/GenBank/DDBJ whole genome shotgun (WGS) entry which is preliminary data.</text>
</comment>
<dbReference type="SUPFAM" id="SSF56935">
    <property type="entry name" value="Porins"/>
    <property type="match status" value="1"/>
</dbReference>
<dbReference type="Gene3D" id="2.170.130.10">
    <property type="entry name" value="TonB-dependent receptor, plug domain"/>
    <property type="match status" value="1"/>
</dbReference>
<evidence type="ECO:0000259" key="14">
    <source>
        <dbReference type="Pfam" id="PF07715"/>
    </source>
</evidence>
<keyword evidence="6 11" id="KW-0798">TonB box</keyword>
<dbReference type="InterPro" id="IPR036942">
    <property type="entry name" value="Beta-barrel_TonB_sf"/>
</dbReference>
<gene>
    <name evidence="15" type="ORF">CLV73_2085</name>
</gene>
<evidence type="ECO:0000313" key="15">
    <source>
        <dbReference type="EMBL" id="PJJ68061.1"/>
    </source>
</evidence>
<evidence type="ECO:0000259" key="13">
    <source>
        <dbReference type="Pfam" id="PF00593"/>
    </source>
</evidence>
<keyword evidence="8" id="KW-0675">Receptor</keyword>
<dbReference type="AlphaFoldDB" id="A0A2M9CB75"/>
<dbReference type="Gene3D" id="2.40.170.20">
    <property type="entry name" value="TonB-dependent receptor, beta-barrel domain"/>
    <property type="match status" value="1"/>
</dbReference>
<dbReference type="OrthoDB" id="9768177at2"/>
<dbReference type="RefSeq" id="WP_100376710.1">
    <property type="nucleotide sequence ID" value="NZ_PGFD01000001.1"/>
</dbReference>
<keyword evidence="4 10" id="KW-0812">Transmembrane</keyword>
<reference evidence="15 16" key="1">
    <citation type="submission" date="2017-11" db="EMBL/GenBank/DDBJ databases">
        <title>Genomic Encyclopedia of Archaeal and Bacterial Type Strains, Phase II (KMG-II): From Individual Species to Whole Genera.</title>
        <authorList>
            <person name="Goeker M."/>
        </authorList>
    </citation>
    <scope>NUCLEOTIDE SEQUENCE [LARGE SCALE GENOMIC DNA]</scope>
    <source>
        <strain evidence="15 16">DSM 27617</strain>
    </source>
</reference>
<dbReference type="InterPro" id="IPR037066">
    <property type="entry name" value="Plug_dom_sf"/>
</dbReference>
<dbReference type="Proteomes" id="UP000228740">
    <property type="component" value="Unassembled WGS sequence"/>
</dbReference>
<dbReference type="GO" id="GO:0009279">
    <property type="term" value="C:cell outer membrane"/>
    <property type="evidence" value="ECO:0007669"/>
    <property type="project" value="UniProtKB-SubCell"/>
</dbReference>
<dbReference type="InterPro" id="IPR012910">
    <property type="entry name" value="Plug_dom"/>
</dbReference>
<dbReference type="GO" id="GO:0044718">
    <property type="term" value="P:siderophore transmembrane transport"/>
    <property type="evidence" value="ECO:0007669"/>
    <property type="project" value="TreeGrafter"/>
</dbReference>
<dbReference type="PANTHER" id="PTHR30069">
    <property type="entry name" value="TONB-DEPENDENT OUTER MEMBRANE RECEPTOR"/>
    <property type="match status" value="1"/>
</dbReference>
<evidence type="ECO:0000256" key="4">
    <source>
        <dbReference type="ARBA" id="ARBA00022692"/>
    </source>
</evidence>
<dbReference type="PANTHER" id="PTHR30069:SF29">
    <property type="entry name" value="HEMOGLOBIN AND HEMOGLOBIN-HAPTOGLOBIN-BINDING PROTEIN 1-RELATED"/>
    <property type="match status" value="1"/>
</dbReference>
<evidence type="ECO:0000256" key="8">
    <source>
        <dbReference type="ARBA" id="ARBA00023170"/>
    </source>
</evidence>
<dbReference type="InterPro" id="IPR039426">
    <property type="entry name" value="TonB-dep_rcpt-like"/>
</dbReference>
<keyword evidence="5 12" id="KW-0732">Signal</keyword>
<accession>A0A2M9CB75</accession>
<keyword evidence="9 10" id="KW-0998">Cell outer membrane</keyword>
<name>A0A2M9CB75_9FLAO</name>
<evidence type="ECO:0000256" key="6">
    <source>
        <dbReference type="ARBA" id="ARBA00023077"/>
    </source>
</evidence>
<sequence>MKKLTAGVLVLVLSSSLAVANAQQTKKDSIKTQEIEGVVVTALGIKREKKSLGYSSQTLDAEKVNSVPTTNFINNLSGKVAGMEIKNNGNFGGSSNIVLRGAKSITGDNQALIVLDGVPIISGNLNSGDASRGRDGFDFGNATADIDPNNIESINVLKGAAATALYGSMAANGAVIITTKKGKRSKSLGLSINSTVSVGSMDKSTFPEYQKLYGAGYNGADSFISADVNGDGIPDTVAPTGDDASYGPAYNPNLLVYQWNAFVPGNPNFGKATPWVAAKNDPSKFFQKSLSFVNSFNLNGGDELNTYNLTFTNNNETGILPNSKLNKNMLSGNFSRKFADNFTVRTFLTFNDQTTVGRNSVGYNDNILTGFRQWWPLNVDILELRDEYFRTNKNYTWNMNAPLDGDLSAAFWNNPYWDRYQNYSSDDKTRLITGAELSYDVTKKFNILGRATVDYTSSKQELRKAVGSHAEEFGLAQADETSGYWVYDDMIIRQTYDLIGRYTWNVSDKFNALFVAGGQFMDQHQRSTENSTTGGLIIPGLYTVGNSRAYYPSIENNIRGQKSGVYAQASFDYDKYLFLEGTIRNDTSTALPKSNRNYTYFSLGSSFVFSELFKSSWLNFGKVRLSYAEVGNDMAFGRPGFFSSRGTVSGLPMADISNTYVDFDALKPERQKSWEVGLETSMFKRRVTLDVSLYKTNTKDLLFSVPQSPSTSYSFSLINAGETQNKGVEVALGIVPIKSSDFQWDINVNWSKNKNTVVALNQGRNNLQLASFQETTLNATVGEAYGTFRGTGFVYDANGNKVVDDDGHYLVATDRVLGNIQADWIGGVYNTFRYKNFSLGFLIDVKKGGSVYSLDQSYGGLTGIYAYSAGLNDLGNPVRNPLTNGPNSGGIILPGVKQDGRPNDVRIDASYAGGAYGTDAGIPQEAFIYDASYVKLREAKISYTLPSDLLKNTFIKGMTLSLLGQNLWIIHKNLPDADPEAGTSSGNIQGFQSGVMPSTRIYSFNVKLDF</sequence>
<feature type="signal peptide" evidence="12">
    <location>
        <begin position="1"/>
        <end position="20"/>
    </location>
</feature>
<dbReference type="NCBIfam" id="TIGR04056">
    <property type="entry name" value="OMP_RagA_SusC"/>
    <property type="match status" value="1"/>
</dbReference>
<protein>
    <submittedName>
        <fullName evidence="15">TonB-linked SusC/RagA family outer membrane protein</fullName>
    </submittedName>
</protein>
<evidence type="ECO:0000256" key="12">
    <source>
        <dbReference type="SAM" id="SignalP"/>
    </source>
</evidence>
<dbReference type="Pfam" id="PF00593">
    <property type="entry name" value="TonB_dep_Rec_b-barrel"/>
    <property type="match status" value="1"/>
</dbReference>
<evidence type="ECO:0000256" key="10">
    <source>
        <dbReference type="PROSITE-ProRule" id="PRU01360"/>
    </source>
</evidence>
<evidence type="ECO:0000256" key="9">
    <source>
        <dbReference type="ARBA" id="ARBA00023237"/>
    </source>
</evidence>
<dbReference type="NCBIfam" id="TIGR04057">
    <property type="entry name" value="SusC_RagA_signa"/>
    <property type="match status" value="1"/>
</dbReference>
<evidence type="ECO:0000256" key="1">
    <source>
        <dbReference type="ARBA" id="ARBA00004571"/>
    </source>
</evidence>
<comment type="subcellular location">
    <subcellularLocation>
        <location evidence="1 10">Cell outer membrane</location>
        <topology evidence="1 10">Multi-pass membrane protein</topology>
    </subcellularLocation>
</comment>
<evidence type="ECO:0000256" key="5">
    <source>
        <dbReference type="ARBA" id="ARBA00022729"/>
    </source>
</evidence>
<comment type="similarity">
    <text evidence="10 11">Belongs to the TonB-dependent receptor family.</text>
</comment>
<dbReference type="Pfam" id="PF07715">
    <property type="entry name" value="Plug"/>
    <property type="match status" value="1"/>
</dbReference>
<keyword evidence="3 10" id="KW-1134">Transmembrane beta strand</keyword>
<evidence type="ECO:0000256" key="3">
    <source>
        <dbReference type="ARBA" id="ARBA00022452"/>
    </source>
</evidence>
<feature type="domain" description="TonB-dependent receptor-like beta-barrel" evidence="13">
    <location>
        <begin position="386"/>
        <end position="807"/>
    </location>
</feature>
<evidence type="ECO:0000256" key="2">
    <source>
        <dbReference type="ARBA" id="ARBA00022448"/>
    </source>
</evidence>
<feature type="domain" description="TonB-dependent receptor plug" evidence="14">
    <location>
        <begin position="49"/>
        <end position="174"/>
    </location>
</feature>
<dbReference type="InterPro" id="IPR000531">
    <property type="entry name" value="Beta-barrel_TonB"/>
</dbReference>
<dbReference type="GO" id="GO:0015344">
    <property type="term" value="F:siderophore uptake transmembrane transporter activity"/>
    <property type="evidence" value="ECO:0007669"/>
    <property type="project" value="TreeGrafter"/>
</dbReference>
<dbReference type="EMBL" id="PGFD01000001">
    <property type="protein sequence ID" value="PJJ68061.1"/>
    <property type="molecule type" value="Genomic_DNA"/>
</dbReference>
<evidence type="ECO:0000313" key="16">
    <source>
        <dbReference type="Proteomes" id="UP000228740"/>
    </source>
</evidence>
<keyword evidence="16" id="KW-1185">Reference proteome</keyword>
<evidence type="ECO:0000256" key="7">
    <source>
        <dbReference type="ARBA" id="ARBA00023136"/>
    </source>
</evidence>
<organism evidence="15 16">
    <name type="scientific">Chryseobacterium geocarposphaerae</name>
    <dbReference type="NCBI Taxonomy" id="1416776"/>
    <lineage>
        <taxon>Bacteria</taxon>
        <taxon>Pseudomonadati</taxon>
        <taxon>Bacteroidota</taxon>
        <taxon>Flavobacteriia</taxon>
        <taxon>Flavobacteriales</taxon>
        <taxon>Weeksellaceae</taxon>
        <taxon>Chryseobacterium group</taxon>
        <taxon>Chryseobacterium</taxon>
    </lineage>
</organism>
<dbReference type="InterPro" id="IPR023996">
    <property type="entry name" value="TonB-dep_OMP_SusC/RagA"/>
</dbReference>
<dbReference type="PROSITE" id="PS52016">
    <property type="entry name" value="TONB_DEPENDENT_REC_3"/>
    <property type="match status" value="1"/>
</dbReference>
<evidence type="ECO:0000256" key="11">
    <source>
        <dbReference type="RuleBase" id="RU003357"/>
    </source>
</evidence>
<keyword evidence="2 10" id="KW-0813">Transport</keyword>